<evidence type="ECO:0000256" key="1">
    <source>
        <dbReference type="ARBA" id="ARBA00001946"/>
    </source>
</evidence>
<evidence type="ECO:0000256" key="8">
    <source>
        <dbReference type="ARBA" id="ARBA00022842"/>
    </source>
</evidence>
<dbReference type="EC" id="1.1.1.86" evidence="12"/>
<reference evidence="16 17" key="1">
    <citation type="journal article" date="2013" name="Int. J. Syst. Evol. Microbiol.">
        <title>Marinicauda pacifica gen. nov., sp. nov., a prosthecate alphaproteobacterium of the family Hyphomonadaceae isolated from deep seawater.</title>
        <authorList>
            <person name="Zhang X.Y."/>
            <person name="Li G.W."/>
            <person name="Wang C.S."/>
            <person name="Zhang Y.J."/>
            <person name="Xu X.W."/>
            <person name="Li H."/>
            <person name="Liu A."/>
            <person name="Liu C."/>
            <person name="Xie B.B."/>
            <person name="Qin Q.L."/>
            <person name="Xu Z."/>
            <person name="Chen X.L."/>
            <person name="Zhou B.C."/>
            <person name="Zhang Y.Z."/>
        </authorList>
    </citation>
    <scope>NUCLEOTIDE SEQUENCE [LARGE SCALE GENOMIC DNA]</scope>
    <source>
        <strain evidence="16 17">P-1 km-3</strain>
    </source>
</reference>
<feature type="binding site" evidence="13">
    <location>
        <position position="192"/>
    </location>
    <ligand>
        <name>Mg(2+)</name>
        <dbReference type="ChEBI" id="CHEBI:18420"/>
        <label>1</label>
    </ligand>
</feature>
<dbReference type="GO" id="GO:0016853">
    <property type="term" value="F:isomerase activity"/>
    <property type="evidence" value="ECO:0007669"/>
    <property type="project" value="UniProtKB-KW"/>
</dbReference>
<keyword evidence="10 13" id="KW-0100">Branched-chain amino acid biosynthesis</keyword>
<evidence type="ECO:0000313" key="17">
    <source>
        <dbReference type="Proteomes" id="UP000305451"/>
    </source>
</evidence>
<dbReference type="PROSITE" id="PS51851">
    <property type="entry name" value="KARI_C"/>
    <property type="match status" value="1"/>
</dbReference>
<evidence type="ECO:0000256" key="2">
    <source>
        <dbReference type="ARBA" id="ARBA00002172"/>
    </source>
</evidence>
<comment type="caution">
    <text evidence="13">Lacks conserved residue(s) required for the propagation of feature annotation.</text>
</comment>
<dbReference type="NCBIfam" id="NF004017">
    <property type="entry name" value="PRK05479.1"/>
    <property type="match status" value="1"/>
</dbReference>
<proteinExistence type="inferred from homology"/>
<dbReference type="SUPFAM" id="SSF51735">
    <property type="entry name" value="NAD(P)-binding Rossmann-fold domains"/>
    <property type="match status" value="1"/>
</dbReference>
<evidence type="ECO:0000256" key="5">
    <source>
        <dbReference type="ARBA" id="ARBA00010318"/>
    </source>
</evidence>
<name>A0A4S2H7M9_9PROT</name>
<dbReference type="Proteomes" id="UP000305451">
    <property type="component" value="Unassembled WGS sequence"/>
</dbReference>
<comment type="function">
    <text evidence="2">Involved in the biosynthesis of branched-chain amino acids (BCAA). Catalyzes an alkyl-migration followed by a ketol-acid reduction of (S)-2-acetolactate (S2AL) to yield (R)-2,3-dihydroxy-isovalerate. In the isomerase reaction, S2AL is rearranged via a Mg-dependent methyl migration to produce 3-hydroxy-3-methyl-2-ketobutyrate (HMKB). In the reductase reaction, this 2-ketoacid undergoes a metal-dependent reduction by NADPH to yield (R)-2,3-dihydroxy-isovalerate.</text>
</comment>
<dbReference type="PANTHER" id="PTHR21371">
    <property type="entry name" value="KETOL-ACID REDUCTOISOMERASE, MITOCHONDRIAL"/>
    <property type="match status" value="1"/>
</dbReference>
<evidence type="ECO:0000256" key="9">
    <source>
        <dbReference type="ARBA" id="ARBA00023002"/>
    </source>
</evidence>
<comment type="pathway">
    <text evidence="4">Amino-acid biosynthesis; L-isoleucine biosynthesis; L-isoleucine from 2-oxobutanoate: step 2/4.</text>
</comment>
<dbReference type="Pfam" id="PF07991">
    <property type="entry name" value="KARI_N"/>
    <property type="match status" value="1"/>
</dbReference>
<dbReference type="Gene3D" id="6.10.240.10">
    <property type="match status" value="1"/>
</dbReference>
<keyword evidence="9 13" id="KW-0560">Oxidoreductase</keyword>
<protein>
    <recommendedName>
        <fullName evidence="12">Ketol-acid reductoisomerase</fullName>
        <ecNumber evidence="12">1.1.1.86</ecNumber>
    </recommendedName>
</protein>
<comment type="caution">
    <text evidence="16">The sequence shown here is derived from an EMBL/GenBank/DDBJ whole genome shotgun (WGS) entry which is preliminary data.</text>
</comment>
<dbReference type="InterPro" id="IPR000506">
    <property type="entry name" value="KARI_C"/>
</dbReference>
<dbReference type="NCBIfam" id="TIGR00465">
    <property type="entry name" value="ilvC"/>
    <property type="match status" value="1"/>
</dbReference>
<dbReference type="AlphaFoldDB" id="A0A4S2H7M9"/>
<comment type="similarity">
    <text evidence="5 13">Belongs to the ketol-acid reductoisomerase family.</text>
</comment>
<comment type="catalytic activity">
    <reaction evidence="11">
        <text>(2R)-2,3-dihydroxy-3-methylbutanoate + NADP(+) = (2S)-2-acetolactate + NADPH + H(+)</text>
        <dbReference type="Rhea" id="RHEA:22068"/>
        <dbReference type="ChEBI" id="CHEBI:15378"/>
        <dbReference type="ChEBI" id="CHEBI:49072"/>
        <dbReference type="ChEBI" id="CHEBI:57783"/>
        <dbReference type="ChEBI" id="CHEBI:58349"/>
        <dbReference type="ChEBI" id="CHEBI:58476"/>
        <dbReference type="EC" id="1.1.1.86"/>
    </reaction>
</comment>
<organism evidence="16 17">
    <name type="scientific">Marinicauda pacifica</name>
    <dbReference type="NCBI Taxonomy" id="1133559"/>
    <lineage>
        <taxon>Bacteria</taxon>
        <taxon>Pseudomonadati</taxon>
        <taxon>Pseudomonadota</taxon>
        <taxon>Alphaproteobacteria</taxon>
        <taxon>Maricaulales</taxon>
        <taxon>Maricaulaceae</taxon>
        <taxon>Marinicauda</taxon>
    </lineage>
</organism>
<accession>A0A4S2H7M9</accession>
<dbReference type="InterPro" id="IPR013023">
    <property type="entry name" value="KARI"/>
</dbReference>
<dbReference type="PANTHER" id="PTHR21371:SF1">
    <property type="entry name" value="KETOL-ACID REDUCTOISOMERASE, MITOCHONDRIAL"/>
    <property type="match status" value="1"/>
</dbReference>
<evidence type="ECO:0000256" key="10">
    <source>
        <dbReference type="ARBA" id="ARBA00023304"/>
    </source>
</evidence>
<evidence type="ECO:0000313" key="16">
    <source>
        <dbReference type="EMBL" id="TGY91817.1"/>
    </source>
</evidence>
<dbReference type="RefSeq" id="WP_135945739.1">
    <property type="nucleotide sequence ID" value="NZ_BMEI01000004.1"/>
</dbReference>
<dbReference type="Pfam" id="PF01450">
    <property type="entry name" value="KARI_C"/>
    <property type="match status" value="1"/>
</dbReference>
<evidence type="ECO:0000259" key="14">
    <source>
        <dbReference type="PROSITE" id="PS51850"/>
    </source>
</evidence>
<dbReference type="EMBL" id="SRXV01000004">
    <property type="protein sequence ID" value="TGY91817.1"/>
    <property type="molecule type" value="Genomic_DNA"/>
</dbReference>
<dbReference type="PROSITE" id="PS51850">
    <property type="entry name" value="KARI_N"/>
    <property type="match status" value="1"/>
</dbReference>
<feature type="binding site" evidence="13">
    <location>
        <position position="192"/>
    </location>
    <ligand>
        <name>Mg(2+)</name>
        <dbReference type="ChEBI" id="CHEBI:18420"/>
        <label>2</label>
    </ligand>
</feature>
<dbReference type="GO" id="GO:0050661">
    <property type="term" value="F:NADP binding"/>
    <property type="evidence" value="ECO:0007669"/>
    <property type="project" value="InterPro"/>
</dbReference>
<keyword evidence="7 13" id="KW-0479">Metal-binding</keyword>
<dbReference type="SUPFAM" id="SSF48179">
    <property type="entry name" value="6-phosphogluconate dehydrogenase C-terminal domain-like"/>
    <property type="match status" value="1"/>
</dbReference>
<keyword evidence="8 13" id="KW-0460">Magnesium</keyword>
<evidence type="ECO:0000256" key="4">
    <source>
        <dbReference type="ARBA" id="ARBA00004885"/>
    </source>
</evidence>
<dbReference type="GO" id="GO:0004455">
    <property type="term" value="F:ketol-acid reductoisomerase activity"/>
    <property type="evidence" value="ECO:0007669"/>
    <property type="project" value="UniProtKB-UniRule"/>
</dbReference>
<sequence length="329" mass="34975">MTDALYEADIDLEPIRSRHVAIIGYGNHGRSHALNMRDMGGERISIALRPGSASIAKAQADGFTVVSIEEAAREADVLSLLAADEAHGQIWADHIAENRKPGQALILCHGFSIEYGVLRPPADCDVILAAAKGPGGAVRSSFEKGGGLVGFWAVTPGSSTTAEPLAKAYLNAIGCGRAGIFPSSFREEALADILGEQAVLVGGMCALARTGFERLTAAGIGPRMAYIDTVHELKYIAELIHDRGIAGMYEAISDTAEFGAHEVEGKISRAVEPVFDAIVEDVTRGDFARRWVADYANDRAWLKAARAKAGEHPLEDAGKELRALLKGSK</sequence>
<feature type="binding site" evidence="13">
    <location>
        <position position="196"/>
    </location>
    <ligand>
        <name>Mg(2+)</name>
        <dbReference type="ChEBI" id="CHEBI:18420"/>
        <label>1</label>
    </ligand>
</feature>
<dbReference type="GO" id="GO:0009099">
    <property type="term" value="P:L-valine biosynthetic process"/>
    <property type="evidence" value="ECO:0007669"/>
    <property type="project" value="UniProtKB-UniRule"/>
</dbReference>
<dbReference type="Gene3D" id="3.40.50.720">
    <property type="entry name" value="NAD(P)-binding Rossmann-like Domain"/>
    <property type="match status" value="1"/>
</dbReference>
<keyword evidence="16" id="KW-0413">Isomerase</keyword>
<feature type="domain" description="KARI N-terminal Rossmann" evidence="14">
    <location>
        <begin position="1"/>
        <end position="183"/>
    </location>
</feature>
<evidence type="ECO:0000256" key="13">
    <source>
        <dbReference type="PROSITE-ProRule" id="PRU01198"/>
    </source>
</evidence>
<dbReference type="InterPro" id="IPR013116">
    <property type="entry name" value="KARI_N"/>
</dbReference>
<comment type="pathway">
    <text evidence="3">Amino-acid biosynthesis; L-valine biosynthesis; L-valine from pyruvate: step 2/4.</text>
</comment>
<evidence type="ECO:0000256" key="7">
    <source>
        <dbReference type="ARBA" id="ARBA00022723"/>
    </source>
</evidence>
<dbReference type="PIRSF" id="PIRSF000116">
    <property type="entry name" value="IlvC_gammaproteo"/>
    <property type="match status" value="1"/>
</dbReference>
<evidence type="ECO:0000259" key="15">
    <source>
        <dbReference type="PROSITE" id="PS51851"/>
    </source>
</evidence>
<dbReference type="UniPathway" id="UPA00047">
    <property type="reaction ID" value="UER00056"/>
</dbReference>
<evidence type="ECO:0000256" key="12">
    <source>
        <dbReference type="NCBIfam" id="TIGR00465"/>
    </source>
</evidence>
<comment type="cofactor">
    <cofactor evidence="1">
        <name>Mg(2+)</name>
        <dbReference type="ChEBI" id="CHEBI:18420"/>
    </cofactor>
</comment>
<dbReference type="InterPro" id="IPR036291">
    <property type="entry name" value="NAD(P)-bd_dom_sf"/>
</dbReference>
<dbReference type="GO" id="GO:0009097">
    <property type="term" value="P:isoleucine biosynthetic process"/>
    <property type="evidence" value="ECO:0007669"/>
    <property type="project" value="UniProtKB-UniRule"/>
</dbReference>
<feature type="domain" description="KARI C-terminal knotted" evidence="15">
    <location>
        <begin position="184"/>
        <end position="328"/>
    </location>
</feature>
<dbReference type="OrthoDB" id="9804088at2"/>
<dbReference type="GO" id="GO:0046872">
    <property type="term" value="F:metal ion binding"/>
    <property type="evidence" value="ECO:0007669"/>
    <property type="project" value="UniProtKB-UniRule"/>
</dbReference>
<dbReference type="InterPro" id="IPR014359">
    <property type="entry name" value="KARI_prok"/>
</dbReference>
<dbReference type="UniPathway" id="UPA00049">
    <property type="reaction ID" value="UER00060"/>
</dbReference>
<evidence type="ECO:0000256" key="11">
    <source>
        <dbReference type="ARBA" id="ARBA00049021"/>
    </source>
</evidence>
<keyword evidence="17" id="KW-1185">Reference proteome</keyword>
<keyword evidence="6 13" id="KW-0028">Amino-acid biosynthesis</keyword>
<evidence type="ECO:0000256" key="3">
    <source>
        <dbReference type="ARBA" id="ARBA00004864"/>
    </source>
</evidence>
<gene>
    <name evidence="16" type="primary">ilvC</name>
    <name evidence="16" type="ORF">E5162_13135</name>
</gene>
<dbReference type="InterPro" id="IPR008927">
    <property type="entry name" value="6-PGluconate_DH-like_C_sf"/>
</dbReference>
<evidence type="ECO:0000256" key="6">
    <source>
        <dbReference type="ARBA" id="ARBA00022605"/>
    </source>
</evidence>